<accession>A0ABQ5HT77</accession>
<proteinExistence type="predicted"/>
<evidence type="ECO:0000313" key="2">
    <source>
        <dbReference type="Proteomes" id="UP001151760"/>
    </source>
</evidence>
<sequence length="482" mass="54109">MKAEHGTAAGSGGFRVEKETIYGEQSLPMWEMEHKSCEAIWKTRMQKLQREGLLESINDESYDKCESCISGKMTKKPFNNNIERATNLLGLIHTDVCGPLRHVSRKGKNGIVQHLTSPYTPQQNGVSERRNRTLLDMVRSMFNLTTYHFPSLDYALDYAVWGCEAYVKRDSADKLQQRYVKCVFVGYPKETMGLKGLHVHPTCSMSKHGRLKNDVSWDLGEPAQSYNAARLDPDKKFNMHNSKKGYLPMEVKHELSNEMCASTPEEVAYMRCNIASAVGSFCMLLDDSSQMWTFAQNLAILGDMFLVYGGKPDTELIVTGFCDASWQCDKDDTKSQTGYVFVVNGGAVDWKSKKQTTIAMSATQAEYMAASEAAMEAVWIRKFVKDLGVMPSINKPIDMYCDNSAVIIFANNSGIMKGARHFLRRCHYVREQVESGEIKVLKVHTDDNLADPFTKVLPRGKVAELANGIGLHLASSFMHTCD</sequence>
<reference evidence="1" key="1">
    <citation type="journal article" date="2022" name="Int. J. Mol. Sci.">
        <title>Draft Genome of Tanacetum Coccineum: Genomic Comparison of Closely Related Tanacetum-Family Plants.</title>
        <authorList>
            <person name="Yamashiro T."/>
            <person name="Shiraishi A."/>
            <person name="Nakayama K."/>
            <person name="Satake H."/>
        </authorList>
    </citation>
    <scope>NUCLEOTIDE SEQUENCE</scope>
</reference>
<comment type="caution">
    <text evidence="1">The sequence shown here is derived from an EMBL/GenBank/DDBJ whole genome shotgun (WGS) entry which is preliminary data.</text>
</comment>
<dbReference type="Proteomes" id="UP001151760">
    <property type="component" value="Unassembled WGS sequence"/>
</dbReference>
<organism evidence="1 2">
    <name type="scientific">Tanacetum coccineum</name>
    <dbReference type="NCBI Taxonomy" id="301880"/>
    <lineage>
        <taxon>Eukaryota</taxon>
        <taxon>Viridiplantae</taxon>
        <taxon>Streptophyta</taxon>
        <taxon>Embryophyta</taxon>
        <taxon>Tracheophyta</taxon>
        <taxon>Spermatophyta</taxon>
        <taxon>Magnoliopsida</taxon>
        <taxon>eudicotyledons</taxon>
        <taxon>Gunneridae</taxon>
        <taxon>Pentapetalae</taxon>
        <taxon>asterids</taxon>
        <taxon>campanulids</taxon>
        <taxon>Asterales</taxon>
        <taxon>Asteraceae</taxon>
        <taxon>Asteroideae</taxon>
        <taxon>Anthemideae</taxon>
        <taxon>Anthemidinae</taxon>
        <taxon>Tanacetum</taxon>
    </lineage>
</organism>
<dbReference type="EMBL" id="BQNB010019938">
    <property type="protein sequence ID" value="GJT90614.1"/>
    <property type="molecule type" value="Genomic_DNA"/>
</dbReference>
<dbReference type="InterPro" id="IPR039537">
    <property type="entry name" value="Retrotran_Ty1/copia-like"/>
</dbReference>
<dbReference type="InterPro" id="IPR036397">
    <property type="entry name" value="RNaseH_sf"/>
</dbReference>
<dbReference type="CDD" id="cd09272">
    <property type="entry name" value="RNase_HI_RT_Ty1"/>
    <property type="match status" value="1"/>
</dbReference>
<dbReference type="InterPro" id="IPR012337">
    <property type="entry name" value="RNaseH-like_sf"/>
</dbReference>
<reference evidence="1" key="2">
    <citation type="submission" date="2022-01" db="EMBL/GenBank/DDBJ databases">
        <authorList>
            <person name="Yamashiro T."/>
            <person name="Shiraishi A."/>
            <person name="Satake H."/>
            <person name="Nakayama K."/>
        </authorList>
    </citation>
    <scope>NUCLEOTIDE SEQUENCE</scope>
</reference>
<evidence type="ECO:0000313" key="1">
    <source>
        <dbReference type="EMBL" id="GJT90614.1"/>
    </source>
</evidence>
<protein>
    <submittedName>
        <fullName evidence="1">Retrotransposon protein, putative, ty1-copia subclass</fullName>
    </submittedName>
</protein>
<dbReference type="PANTHER" id="PTHR42648:SF27">
    <property type="entry name" value="RNA-DIRECTED DNA POLYMERASE"/>
    <property type="match status" value="1"/>
</dbReference>
<keyword evidence="2" id="KW-1185">Reference proteome</keyword>
<dbReference type="SUPFAM" id="SSF53098">
    <property type="entry name" value="Ribonuclease H-like"/>
    <property type="match status" value="1"/>
</dbReference>
<dbReference type="Gene3D" id="3.30.420.10">
    <property type="entry name" value="Ribonuclease H-like superfamily/Ribonuclease H"/>
    <property type="match status" value="1"/>
</dbReference>
<name>A0ABQ5HT77_9ASTR</name>
<gene>
    <name evidence="1" type="ORF">Tco_1079459</name>
</gene>
<dbReference type="PANTHER" id="PTHR42648">
    <property type="entry name" value="TRANSPOSASE, PUTATIVE-RELATED"/>
    <property type="match status" value="1"/>
</dbReference>